<evidence type="ECO:0000256" key="3">
    <source>
        <dbReference type="ARBA" id="ARBA00022679"/>
    </source>
</evidence>
<feature type="transmembrane region" description="Helical" evidence="8">
    <location>
        <begin position="519"/>
        <end position="538"/>
    </location>
</feature>
<comment type="caution">
    <text evidence="10">The sequence shown here is derived from an EMBL/GenBank/DDBJ whole genome shotgun (WGS) entry which is preliminary data.</text>
</comment>
<dbReference type="GO" id="GO:0046872">
    <property type="term" value="F:metal ion binding"/>
    <property type="evidence" value="ECO:0007669"/>
    <property type="project" value="UniProtKB-KW"/>
</dbReference>
<feature type="region of interest" description="Disordered" evidence="7">
    <location>
        <begin position="350"/>
        <end position="423"/>
    </location>
</feature>
<keyword evidence="4" id="KW-0479">Metal-binding</keyword>
<dbReference type="Pfam" id="PF05637">
    <property type="entry name" value="Glyco_transf_34"/>
    <property type="match status" value="1"/>
</dbReference>
<dbReference type="FunFam" id="3.40.30.10:FF:000012">
    <property type="entry name" value="Monothiol glutaredoxin"/>
    <property type="match status" value="1"/>
</dbReference>
<dbReference type="Pfam" id="PF00085">
    <property type="entry name" value="Thioredoxin"/>
    <property type="match status" value="1"/>
</dbReference>
<keyword evidence="8" id="KW-0472">Membrane</keyword>
<evidence type="ECO:0000313" key="11">
    <source>
        <dbReference type="Proteomes" id="UP000070133"/>
    </source>
</evidence>
<feature type="compositionally biased region" description="Polar residues" evidence="7">
    <location>
        <begin position="354"/>
        <end position="370"/>
    </location>
</feature>
<feature type="domain" description="Thioredoxin" evidence="9">
    <location>
        <begin position="3"/>
        <end position="118"/>
    </location>
</feature>
<dbReference type="Gene3D" id="3.40.30.10">
    <property type="entry name" value="Glutaredoxin"/>
    <property type="match status" value="2"/>
</dbReference>
<dbReference type="InterPro" id="IPR008630">
    <property type="entry name" value="Glyco_trans_34"/>
</dbReference>
<evidence type="ECO:0000256" key="2">
    <source>
        <dbReference type="ARBA" id="ARBA00022676"/>
    </source>
</evidence>
<dbReference type="GO" id="GO:0051536">
    <property type="term" value="F:iron-sulfur cluster binding"/>
    <property type="evidence" value="ECO:0007669"/>
    <property type="project" value="UniProtKB-KW"/>
</dbReference>
<dbReference type="InterPro" id="IPR002109">
    <property type="entry name" value="Glutaredoxin"/>
</dbReference>
<keyword evidence="6" id="KW-0411">Iron-sulfur</keyword>
<dbReference type="CDD" id="cd02984">
    <property type="entry name" value="TRX_PICOT"/>
    <property type="match status" value="1"/>
</dbReference>
<evidence type="ECO:0000256" key="4">
    <source>
        <dbReference type="ARBA" id="ARBA00022723"/>
    </source>
</evidence>
<keyword evidence="2" id="KW-0328">Glycosyltransferase</keyword>
<keyword evidence="11" id="KW-1185">Reference proteome</keyword>
<evidence type="ECO:0000256" key="5">
    <source>
        <dbReference type="ARBA" id="ARBA00023004"/>
    </source>
</evidence>
<dbReference type="AlphaFoldDB" id="A0A139HJW0"/>
<keyword evidence="8" id="KW-0812">Transmembrane</keyword>
<keyword evidence="5" id="KW-0408">Iron</keyword>
<dbReference type="PROSITE" id="PS51352">
    <property type="entry name" value="THIOREDOXIN_2"/>
    <property type="match status" value="1"/>
</dbReference>
<feature type="region of interest" description="Disordered" evidence="7">
    <location>
        <begin position="290"/>
        <end position="313"/>
    </location>
</feature>
<organism evidence="10 11">
    <name type="scientific">Pseudocercospora eumusae</name>
    <dbReference type="NCBI Taxonomy" id="321146"/>
    <lineage>
        <taxon>Eukaryota</taxon>
        <taxon>Fungi</taxon>
        <taxon>Dikarya</taxon>
        <taxon>Ascomycota</taxon>
        <taxon>Pezizomycotina</taxon>
        <taxon>Dothideomycetes</taxon>
        <taxon>Dothideomycetidae</taxon>
        <taxon>Mycosphaerellales</taxon>
        <taxon>Mycosphaerellaceae</taxon>
        <taxon>Pseudocercospora</taxon>
    </lineage>
</organism>
<dbReference type="GO" id="GO:0000139">
    <property type="term" value="C:Golgi membrane"/>
    <property type="evidence" value="ECO:0007669"/>
    <property type="project" value="TreeGrafter"/>
</dbReference>
<proteinExistence type="inferred from homology"/>
<feature type="compositionally biased region" description="Basic and acidic residues" evidence="7">
    <location>
        <begin position="891"/>
        <end position="902"/>
    </location>
</feature>
<dbReference type="Gene3D" id="3.90.550.10">
    <property type="entry name" value="Spore Coat Polysaccharide Biosynthesis Protein SpsA, Chain A"/>
    <property type="match status" value="1"/>
</dbReference>
<dbReference type="Proteomes" id="UP000070133">
    <property type="component" value="Unassembled WGS sequence"/>
</dbReference>
<gene>
    <name evidence="10" type="ORF">AC578_5419</name>
</gene>
<dbReference type="CDD" id="cd03028">
    <property type="entry name" value="GRX_PICOT_like"/>
    <property type="match status" value="1"/>
</dbReference>
<reference evidence="10 11" key="1">
    <citation type="submission" date="2015-07" db="EMBL/GenBank/DDBJ databases">
        <title>Comparative genomics of the Sigatoka disease complex on banana suggests a link between parallel evolutionary changes in Pseudocercospora fijiensis and Pseudocercospora eumusae and increased virulence on the banana host.</title>
        <authorList>
            <person name="Chang T.-C."/>
            <person name="Salvucci A."/>
            <person name="Crous P.W."/>
            <person name="Stergiopoulos I."/>
        </authorList>
    </citation>
    <scope>NUCLEOTIDE SEQUENCE [LARGE SCALE GENOMIC DNA]</scope>
    <source>
        <strain evidence="10 11">CBS 114824</strain>
    </source>
</reference>
<dbReference type="InterPro" id="IPR036249">
    <property type="entry name" value="Thioredoxin-like_sf"/>
</dbReference>
<dbReference type="InterPro" id="IPR013766">
    <property type="entry name" value="Thioredoxin_domain"/>
</dbReference>
<dbReference type="STRING" id="321146.A0A139HJW0"/>
<dbReference type="InterPro" id="IPR029044">
    <property type="entry name" value="Nucleotide-diphossugar_trans"/>
</dbReference>
<dbReference type="GO" id="GO:0016491">
    <property type="term" value="F:oxidoreductase activity"/>
    <property type="evidence" value="ECO:0007669"/>
    <property type="project" value="UniProtKB-ARBA"/>
</dbReference>
<evidence type="ECO:0000256" key="8">
    <source>
        <dbReference type="SAM" id="Phobius"/>
    </source>
</evidence>
<dbReference type="InterPro" id="IPR033658">
    <property type="entry name" value="GRX_PICOT-like"/>
</dbReference>
<keyword evidence="8" id="KW-1133">Transmembrane helix</keyword>
<name>A0A139HJW0_9PEZI</name>
<feature type="compositionally biased region" description="Basic and acidic residues" evidence="7">
    <location>
        <begin position="377"/>
        <end position="396"/>
    </location>
</feature>
<protein>
    <recommendedName>
        <fullName evidence="9">Thioredoxin domain-containing protein</fullName>
    </recommendedName>
</protein>
<feature type="region of interest" description="Disordered" evidence="7">
    <location>
        <begin position="115"/>
        <end position="170"/>
    </location>
</feature>
<evidence type="ECO:0000259" key="9">
    <source>
        <dbReference type="PROSITE" id="PS51352"/>
    </source>
</evidence>
<sequence length="902" mass="101321">MTSSPAQLHPIATEADFNTTIQQIPAECLTVIYFHAPWAEPCKQMSTILTTLASTYEHTTPPRIAFLSLDAEEVADVSERYDVTQVPFVVLQKNGQVLESVTGTDAAKVRSAVERHAGGDGKPGASLPPKQSVTPQTHNDAAMGGVSNGNLSQYKPGPGEQQSAPAPTKEELNKRLAELVKAAPVMLFMKGTPSAPQCGFSRQTVSILREKGVRYGFFNILADDEVRQGLKEFSDWPTFPQVYMDGELVGGLDILKEEFENNPDFMSDYQRARPAIANVAYSSPASGAEAATTAASSNHRRRTSRGGSNLHTSSHLNAHAHAHVPATAIDSGVAGASASTRLTAGGGASFGLRASTSPTRQASLSLGTTSFDEDDERDQHRQHMSLDRSPSPRRDGGWSSPGLTTPDGDFNGRRLRGLSPSLNSGMNGGHDVAWASAKQRSARVSGYPSYQSTNQGFFGRFKRKLSMSLPYAYGGQDGRFAEKEKLGRGRLPDQNMQWSELPAEMLRRVALLLSRKRKWYALVILILTFALLFFKNSLVYQYRRTSWLGGGSKFVIILGANQGGGVMEWKGAREWAIERDSVKNKKKYAAKWGYNLHIVDMSTKKRYAHEWRESWEKVDIIRNAMKKYPNAEWFWWLDLNTFIMEPNYSLQSHIFNDLSENTYRDINVYNPLKIKHPPNGTSDNPNAPQFVNYLDEETLSPVGDGKPESINLIVPQDCGGFNLGSFFVKRSHWTDRILDIWWDPVFYEQRHMEWEHKEQDALEYIYTNQPWIRPHVAFVPQRKVNAFPNGACGDDRGLPPGGCKSLKVGDDMKECGVQGIHYQKEERDFLVNMAGCEWGRDCWGEMYNFRQLSNRLNRNPWEKFKDFISESWNEMKKKEKSKRNQAGMEQQQKEKQEAEKKQ</sequence>
<dbReference type="FunFam" id="3.90.550.10:FF:000117">
    <property type="entry name" value="Glycosyltransferase family 34 protein"/>
    <property type="match status" value="1"/>
</dbReference>
<dbReference type="EMBL" id="LFZN01000038">
    <property type="protein sequence ID" value="KXT02730.1"/>
    <property type="molecule type" value="Genomic_DNA"/>
</dbReference>
<evidence type="ECO:0000313" key="10">
    <source>
        <dbReference type="EMBL" id="KXT02730.1"/>
    </source>
</evidence>
<dbReference type="OrthoDB" id="407658at2759"/>
<evidence type="ECO:0000256" key="1">
    <source>
        <dbReference type="ARBA" id="ARBA00005664"/>
    </source>
</evidence>
<comment type="similarity">
    <text evidence="1">Belongs to the glycosyltransferase 34 family.</text>
</comment>
<keyword evidence="3" id="KW-0808">Transferase</keyword>
<feature type="compositionally biased region" description="Polar residues" evidence="7">
    <location>
        <begin position="129"/>
        <end position="139"/>
    </location>
</feature>
<dbReference type="PANTHER" id="PTHR31306">
    <property type="entry name" value="ALPHA-1,6-MANNOSYLTRANSFERASE MNN11-RELATED"/>
    <property type="match status" value="1"/>
</dbReference>
<evidence type="ECO:0000256" key="7">
    <source>
        <dbReference type="SAM" id="MobiDB-lite"/>
    </source>
</evidence>
<evidence type="ECO:0000256" key="6">
    <source>
        <dbReference type="ARBA" id="ARBA00023014"/>
    </source>
</evidence>
<dbReference type="PANTHER" id="PTHR31306:SF5">
    <property type="entry name" value="ALPHA-1,6-MANNOSYLTRANSFERASE MNN10-RELATED"/>
    <property type="match status" value="1"/>
</dbReference>
<feature type="region of interest" description="Disordered" evidence="7">
    <location>
        <begin position="875"/>
        <end position="902"/>
    </location>
</feature>
<dbReference type="GO" id="GO:0016757">
    <property type="term" value="F:glycosyltransferase activity"/>
    <property type="evidence" value="ECO:0007669"/>
    <property type="project" value="UniProtKB-KW"/>
</dbReference>
<dbReference type="Pfam" id="PF00462">
    <property type="entry name" value="Glutaredoxin"/>
    <property type="match status" value="1"/>
</dbReference>
<dbReference type="PROSITE" id="PS51354">
    <property type="entry name" value="GLUTAREDOXIN_2"/>
    <property type="match status" value="1"/>
</dbReference>
<dbReference type="GO" id="GO:0006487">
    <property type="term" value="P:protein N-linked glycosylation"/>
    <property type="evidence" value="ECO:0007669"/>
    <property type="project" value="TreeGrafter"/>
</dbReference>
<dbReference type="SUPFAM" id="SSF52833">
    <property type="entry name" value="Thioredoxin-like"/>
    <property type="match status" value="2"/>
</dbReference>
<accession>A0A139HJW0</accession>